<dbReference type="PANTHER" id="PTHR30040">
    <property type="entry name" value="THIAMINE BIOSYNTHESIS LIPOPROTEIN APBE"/>
    <property type="match status" value="1"/>
</dbReference>
<dbReference type="InterPro" id="IPR024932">
    <property type="entry name" value="ApbE"/>
</dbReference>
<accession>A0A399FVG5</accession>
<dbReference type="SUPFAM" id="SSF143631">
    <property type="entry name" value="ApbE-like"/>
    <property type="match status" value="1"/>
</dbReference>
<feature type="binding site" evidence="11">
    <location>
        <position position="296"/>
    </location>
    <ligand>
        <name>Mg(2+)</name>
        <dbReference type="ChEBI" id="CHEBI:18420"/>
    </ligand>
</feature>
<evidence type="ECO:0000313" key="13">
    <source>
        <dbReference type="Proteomes" id="UP000266287"/>
    </source>
</evidence>
<sequence>MRMKMSKQSFGFVFLFVLLVGLLILTRIPAEDEQFQQLPFVREVRFLLGTEVEISAWGKDAAVAVAAAFAEVERVHNTMSRFRKGSDVWNINTSEAGQMVVVSECTFRLIEESIRISEMTDGAFDITILPLMTLWRAAREQNALPTDVEIAAARVLVNWRYIILDTANLAVGLEKAGMGIDLGGIAKGHAVSMAIMALEKHGIKNAMVNAGGDLYLLGKPHEREWWRIGIEDPREKGEIFASLDLRDEAVVTSGDYRWYFIIGGRRFHHIIDPRSGLPVERMQSVTVIAPNATFADGLSTAIFVLGREKGIKLTEAIEEIGVIIVSEDEDGNRQITISTNVNEKVTLE</sequence>
<dbReference type="Gene3D" id="3.10.520.10">
    <property type="entry name" value="ApbE-like domains"/>
    <property type="match status" value="1"/>
</dbReference>
<dbReference type="PIRSF" id="PIRSF006268">
    <property type="entry name" value="ApbE"/>
    <property type="match status" value="1"/>
</dbReference>
<proteinExistence type="inferred from homology"/>
<dbReference type="GO" id="GO:0046872">
    <property type="term" value="F:metal ion binding"/>
    <property type="evidence" value="ECO:0007669"/>
    <property type="project" value="UniProtKB-UniRule"/>
</dbReference>
<evidence type="ECO:0000256" key="11">
    <source>
        <dbReference type="PIRSR" id="PIRSR006268-2"/>
    </source>
</evidence>
<protein>
    <recommendedName>
        <fullName evidence="2 10">FAD:protein FMN transferase</fullName>
        <ecNumber evidence="1 10">2.7.1.180</ecNumber>
    </recommendedName>
    <alternativeName>
        <fullName evidence="8 10">Flavin transferase</fullName>
    </alternativeName>
</protein>
<dbReference type="Pfam" id="PF02424">
    <property type="entry name" value="ApbE"/>
    <property type="match status" value="1"/>
</dbReference>
<evidence type="ECO:0000256" key="8">
    <source>
        <dbReference type="ARBA" id="ARBA00031306"/>
    </source>
</evidence>
<dbReference type="InterPro" id="IPR003374">
    <property type="entry name" value="ApbE-like_sf"/>
</dbReference>
<evidence type="ECO:0000256" key="4">
    <source>
        <dbReference type="ARBA" id="ARBA00022679"/>
    </source>
</evidence>
<dbReference type="EC" id="2.7.1.180" evidence="1 10"/>
<comment type="cofactor">
    <cofactor evidence="11">
        <name>Mg(2+)</name>
        <dbReference type="ChEBI" id="CHEBI:18420"/>
    </cofactor>
    <cofactor evidence="11">
        <name>Mn(2+)</name>
        <dbReference type="ChEBI" id="CHEBI:29035"/>
    </cofactor>
    <text evidence="11">Magnesium. Can also use manganese.</text>
</comment>
<reference evidence="12 13" key="1">
    <citation type="submission" date="2018-08" db="EMBL/GenBank/DDBJ databases">
        <title>Draft genome of candidate division NPL-UPA2 bacterium Unc8 that adapted to ultra-basic serpentinizing groundwater.</title>
        <authorList>
            <person name="Ishii S."/>
            <person name="Suzuki S."/>
            <person name="Nealson K.H."/>
        </authorList>
    </citation>
    <scope>NUCLEOTIDE SEQUENCE [LARGE SCALE GENOMIC DNA]</scope>
    <source>
        <strain evidence="12">Unc8</strain>
    </source>
</reference>
<evidence type="ECO:0000256" key="1">
    <source>
        <dbReference type="ARBA" id="ARBA00011955"/>
    </source>
</evidence>
<evidence type="ECO:0000256" key="2">
    <source>
        <dbReference type="ARBA" id="ARBA00016337"/>
    </source>
</evidence>
<name>A0A399FVG5_UNCN2</name>
<comment type="catalytic activity">
    <reaction evidence="9 10">
        <text>L-threonyl-[protein] + FAD = FMN-L-threonyl-[protein] + AMP + H(+)</text>
        <dbReference type="Rhea" id="RHEA:36847"/>
        <dbReference type="Rhea" id="RHEA-COMP:11060"/>
        <dbReference type="Rhea" id="RHEA-COMP:11061"/>
        <dbReference type="ChEBI" id="CHEBI:15378"/>
        <dbReference type="ChEBI" id="CHEBI:30013"/>
        <dbReference type="ChEBI" id="CHEBI:57692"/>
        <dbReference type="ChEBI" id="CHEBI:74257"/>
        <dbReference type="ChEBI" id="CHEBI:456215"/>
        <dbReference type="EC" id="2.7.1.180"/>
    </reaction>
</comment>
<evidence type="ECO:0000256" key="3">
    <source>
        <dbReference type="ARBA" id="ARBA00022630"/>
    </source>
</evidence>
<dbReference type="EMBL" id="NDHY01000004">
    <property type="protein sequence ID" value="RII00415.1"/>
    <property type="molecule type" value="Genomic_DNA"/>
</dbReference>
<feature type="binding site" evidence="11">
    <location>
        <position position="300"/>
    </location>
    <ligand>
        <name>Mg(2+)</name>
        <dbReference type="ChEBI" id="CHEBI:18420"/>
    </ligand>
</feature>
<dbReference type="Proteomes" id="UP000266287">
    <property type="component" value="Unassembled WGS sequence"/>
</dbReference>
<keyword evidence="3 10" id="KW-0285">Flavoprotein</keyword>
<evidence type="ECO:0000256" key="5">
    <source>
        <dbReference type="ARBA" id="ARBA00022723"/>
    </source>
</evidence>
<evidence type="ECO:0000313" key="12">
    <source>
        <dbReference type="EMBL" id="RII00415.1"/>
    </source>
</evidence>
<comment type="similarity">
    <text evidence="10">Belongs to the ApbE family.</text>
</comment>
<evidence type="ECO:0000256" key="6">
    <source>
        <dbReference type="ARBA" id="ARBA00022827"/>
    </source>
</evidence>
<feature type="binding site" evidence="11">
    <location>
        <position position="184"/>
    </location>
    <ligand>
        <name>Mg(2+)</name>
        <dbReference type="ChEBI" id="CHEBI:18420"/>
    </ligand>
</feature>
<comment type="caution">
    <text evidence="12">The sequence shown here is derived from an EMBL/GenBank/DDBJ whole genome shotgun (WGS) entry which is preliminary data.</text>
</comment>
<organism evidence="12 13">
    <name type="scientific">candidate division NPL-UPA2 bacterium Unc8</name>
    <dbReference type="NCBI Taxonomy" id="1980939"/>
    <lineage>
        <taxon>Bacteria</taxon>
    </lineage>
</organism>
<dbReference type="GO" id="GO:0016740">
    <property type="term" value="F:transferase activity"/>
    <property type="evidence" value="ECO:0007669"/>
    <property type="project" value="UniProtKB-UniRule"/>
</dbReference>
<keyword evidence="5 10" id="KW-0479">Metal-binding</keyword>
<evidence type="ECO:0000256" key="7">
    <source>
        <dbReference type="ARBA" id="ARBA00022842"/>
    </source>
</evidence>
<dbReference type="PANTHER" id="PTHR30040:SF2">
    <property type="entry name" value="FAD:PROTEIN FMN TRANSFERASE"/>
    <property type="match status" value="1"/>
</dbReference>
<gene>
    <name evidence="12" type="ORF">B9J77_02730</name>
</gene>
<evidence type="ECO:0000256" key="9">
    <source>
        <dbReference type="ARBA" id="ARBA00048540"/>
    </source>
</evidence>
<keyword evidence="6 10" id="KW-0274">FAD</keyword>
<keyword evidence="7 10" id="KW-0460">Magnesium</keyword>
<dbReference type="AlphaFoldDB" id="A0A399FVG5"/>
<keyword evidence="4 10" id="KW-0808">Transferase</keyword>
<evidence type="ECO:0000256" key="10">
    <source>
        <dbReference type="PIRNR" id="PIRNR006268"/>
    </source>
</evidence>